<evidence type="ECO:0000256" key="6">
    <source>
        <dbReference type="SAM" id="Phobius"/>
    </source>
</evidence>
<dbReference type="GO" id="GO:0071949">
    <property type="term" value="F:FAD binding"/>
    <property type="evidence" value="ECO:0007669"/>
    <property type="project" value="InterPro"/>
</dbReference>
<name>A0A9N9LU52_9HELO</name>
<dbReference type="Pfam" id="PF08031">
    <property type="entry name" value="BBE"/>
    <property type="match status" value="1"/>
</dbReference>
<comment type="cofactor">
    <cofactor evidence="1">
        <name>FAD</name>
        <dbReference type="ChEBI" id="CHEBI:57692"/>
    </cofactor>
</comment>
<dbReference type="GO" id="GO:0016491">
    <property type="term" value="F:oxidoreductase activity"/>
    <property type="evidence" value="ECO:0007669"/>
    <property type="project" value="UniProtKB-KW"/>
</dbReference>
<dbReference type="PANTHER" id="PTHR42973:SF39">
    <property type="entry name" value="FAD-BINDING PCMH-TYPE DOMAIN-CONTAINING PROTEIN"/>
    <property type="match status" value="1"/>
</dbReference>
<dbReference type="OrthoDB" id="9983560at2759"/>
<gene>
    <name evidence="8" type="ORF">HYALB_00005079</name>
</gene>
<evidence type="ECO:0000256" key="3">
    <source>
        <dbReference type="ARBA" id="ARBA00022630"/>
    </source>
</evidence>
<dbReference type="PROSITE" id="PS51387">
    <property type="entry name" value="FAD_PCMH"/>
    <property type="match status" value="1"/>
</dbReference>
<organism evidence="8 9">
    <name type="scientific">Hymenoscyphus albidus</name>
    <dbReference type="NCBI Taxonomy" id="595503"/>
    <lineage>
        <taxon>Eukaryota</taxon>
        <taxon>Fungi</taxon>
        <taxon>Dikarya</taxon>
        <taxon>Ascomycota</taxon>
        <taxon>Pezizomycotina</taxon>
        <taxon>Leotiomycetes</taxon>
        <taxon>Helotiales</taxon>
        <taxon>Helotiaceae</taxon>
        <taxon>Hymenoscyphus</taxon>
    </lineage>
</organism>
<dbReference type="InterPro" id="IPR036318">
    <property type="entry name" value="FAD-bd_PCMH-like_sf"/>
</dbReference>
<sequence length="618" mass="66614">MDNIARMKTRTFVLILTSCLTSLTIASLLPFEEIQLQQQDLSSLSPEEASLVSSPELSSITNSKVGDCKVFPGDADWPSENSWDVLNRTVGGALIKTVPLAASCYEGAYYDKTQCDFITQNWQDSSIHVSHPSSVLSPLYQGNTCLPPSLLNATSCTLGGYPTYVLNSTTVSQIQAGVNFARNTGIRLVIKNTGHDFSGKSGGAGALSIWTHNLNAIEYIPVYEDDALGYNGPTFRGGSGVLARDLYEAADAQGMIVVGGEGQDVGVLGGYVLGGGHSPLSSIYGLASDQVLSMSIVLANGSFVTTSSTSHPELFWALRGGGGSTFGVVTSVTVRAYPTLPTTTARFSFTAQTIEKFMTGVKAYWDLFIKLADAGTYSYFFIIPGAIPTFIMLGFVAPNQTTTQVQSLLQPWFSILTSQNITFLQPPNITTYTSTAQALLSTFPTETLQPDGLIGSRLFPRSALTPSSPLANATWEAWSDSINKGVVIGFNFRAPNIHNLTTSVLPAWRDSVFHCIQGSAPWVPGREKEVREEFDGRMERWKAVLGDEVTGSYMGESSPEEVGWQESFWGSNYGRLVEVKKDVDPGDVFWALEAVGSEGWSVKTGAVIPDGDGRLCRI</sequence>
<dbReference type="Gene3D" id="3.30.465.10">
    <property type="match status" value="2"/>
</dbReference>
<evidence type="ECO:0000313" key="9">
    <source>
        <dbReference type="Proteomes" id="UP000701801"/>
    </source>
</evidence>
<accession>A0A9N9LU52</accession>
<dbReference type="InterPro" id="IPR016166">
    <property type="entry name" value="FAD-bd_PCMH"/>
</dbReference>
<evidence type="ECO:0000259" key="7">
    <source>
        <dbReference type="PROSITE" id="PS51387"/>
    </source>
</evidence>
<dbReference type="InterPro" id="IPR050416">
    <property type="entry name" value="FAD-linked_Oxidoreductase"/>
</dbReference>
<evidence type="ECO:0000313" key="8">
    <source>
        <dbReference type="EMBL" id="CAG8978504.1"/>
    </source>
</evidence>
<feature type="transmembrane region" description="Helical" evidence="6">
    <location>
        <begin position="377"/>
        <end position="397"/>
    </location>
</feature>
<evidence type="ECO:0000256" key="4">
    <source>
        <dbReference type="ARBA" id="ARBA00022827"/>
    </source>
</evidence>
<dbReference type="InterPro" id="IPR012951">
    <property type="entry name" value="BBE"/>
</dbReference>
<reference evidence="8" key="1">
    <citation type="submission" date="2021-07" db="EMBL/GenBank/DDBJ databases">
        <authorList>
            <person name="Durling M."/>
        </authorList>
    </citation>
    <scope>NUCLEOTIDE SEQUENCE</scope>
</reference>
<keyword evidence="4" id="KW-0274">FAD</keyword>
<keyword evidence="9" id="KW-1185">Reference proteome</keyword>
<evidence type="ECO:0000256" key="1">
    <source>
        <dbReference type="ARBA" id="ARBA00001974"/>
    </source>
</evidence>
<protein>
    <recommendedName>
        <fullName evidence="7">FAD-binding PCMH-type domain-containing protein</fullName>
    </recommendedName>
</protein>
<evidence type="ECO:0000256" key="2">
    <source>
        <dbReference type="ARBA" id="ARBA00005466"/>
    </source>
</evidence>
<feature type="domain" description="FAD-binding PCMH-type" evidence="7">
    <location>
        <begin position="158"/>
        <end position="339"/>
    </location>
</feature>
<keyword evidence="6" id="KW-0812">Transmembrane</keyword>
<dbReference type="AlphaFoldDB" id="A0A9N9LU52"/>
<comment type="caution">
    <text evidence="8">The sequence shown here is derived from an EMBL/GenBank/DDBJ whole genome shotgun (WGS) entry which is preliminary data.</text>
</comment>
<dbReference type="InterPro" id="IPR006094">
    <property type="entry name" value="Oxid_FAD_bind_N"/>
</dbReference>
<evidence type="ECO:0000256" key="5">
    <source>
        <dbReference type="ARBA" id="ARBA00023002"/>
    </source>
</evidence>
<dbReference type="Proteomes" id="UP000701801">
    <property type="component" value="Unassembled WGS sequence"/>
</dbReference>
<proteinExistence type="inferred from homology"/>
<dbReference type="SUPFAM" id="SSF56176">
    <property type="entry name" value="FAD-binding/transporter-associated domain-like"/>
    <property type="match status" value="1"/>
</dbReference>
<keyword evidence="5" id="KW-0560">Oxidoreductase</keyword>
<keyword evidence="3" id="KW-0285">Flavoprotein</keyword>
<keyword evidence="6" id="KW-1133">Transmembrane helix</keyword>
<comment type="similarity">
    <text evidence="2">Belongs to the oxygen-dependent FAD-linked oxidoreductase family.</text>
</comment>
<keyword evidence="6" id="KW-0472">Membrane</keyword>
<dbReference type="Pfam" id="PF01565">
    <property type="entry name" value="FAD_binding_4"/>
    <property type="match status" value="1"/>
</dbReference>
<dbReference type="PANTHER" id="PTHR42973">
    <property type="entry name" value="BINDING OXIDOREDUCTASE, PUTATIVE (AFU_ORTHOLOGUE AFUA_1G17690)-RELATED"/>
    <property type="match status" value="1"/>
</dbReference>
<dbReference type="EMBL" id="CAJVRM010000262">
    <property type="protein sequence ID" value="CAG8978504.1"/>
    <property type="molecule type" value="Genomic_DNA"/>
</dbReference>
<dbReference type="InterPro" id="IPR016169">
    <property type="entry name" value="FAD-bd_PCMH_sub2"/>
</dbReference>